<dbReference type="EMBL" id="AP022612">
    <property type="protein sequence ID" value="BBZ32401.1"/>
    <property type="molecule type" value="Genomic_DNA"/>
</dbReference>
<keyword evidence="2" id="KW-1185">Reference proteome</keyword>
<dbReference type="OrthoDB" id="4731766at2"/>
<organism evidence="1 2">
    <name type="scientific">Mycolicibacterium confluentis</name>
    <dbReference type="NCBI Taxonomy" id="28047"/>
    <lineage>
        <taxon>Bacteria</taxon>
        <taxon>Bacillati</taxon>
        <taxon>Actinomycetota</taxon>
        <taxon>Actinomycetes</taxon>
        <taxon>Mycobacteriales</taxon>
        <taxon>Mycobacteriaceae</taxon>
        <taxon>Mycolicibacterium</taxon>
    </lineage>
</organism>
<gene>
    <name evidence="1" type="ORF">MCNF_10060</name>
</gene>
<reference evidence="1" key="2">
    <citation type="submission" date="2020-02" db="EMBL/GenBank/DDBJ databases">
        <authorList>
            <person name="Matsumoto Y."/>
            <person name="Motooka D."/>
            <person name="Nakamura S."/>
        </authorList>
    </citation>
    <scope>NUCLEOTIDE SEQUENCE</scope>
    <source>
        <strain evidence="1">JCM 13671</strain>
    </source>
</reference>
<evidence type="ECO:0000313" key="1">
    <source>
        <dbReference type="EMBL" id="BBZ32401.1"/>
    </source>
</evidence>
<sequence>MTRLLEFIAQYLQVLYLNPAYRFTNSRSRGLADIDASITLSSERLTWVVSNDRGQFEISVAPTRVGGEDDWFWLSVIRQYLGGGDDTEQGSILDQVSWLATSLPAIEGLFADDRRAAEVCAELNDLQRANAYKNWGIPHPEA</sequence>
<reference evidence="1" key="1">
    <citation type="journal article" date="2019" name="Emerg. Microbes Infect.">
        <title>Comprehensive subspecies identification of 175 nontuberculous mycobacteria species based on 7547 genomic profiles.</title>
        <authorList>
            <person name="Matsumoto Y."/>
            <person name="Kinjo T."/>
            <person name="Motooka D."/>
            <person name="Nabeya D."/>
            <person name="Jung N."/>
            <person name="Uechi K."/>
            <person name="Horii T."/>
            <person name="Iida T."/>
            <person name="Fujita J."/>
            <person name="Nakamura S."/>
        </authorList>
    </citation>
    <scope>NUCLEOTIDE SEQUENCE [LARGE SCALE GENOMIC DNA]</scope>
    <source>
        <strain evidence="1">JCM 13671</strain>
    </source>
</reference>
<proteinExistence type="predicted"/>
<dbReference type="Proteomes" id="UP000466931">
    <property type="component" value="Chromosome"/>
</dbReference>
<protein>
    <submittedName>
        <fullName evidence="1">Uncharacterized protein</fullName>
    </submittedName>
</protein>
<dbReference type="AlphaFoldDB" id="A0A7I7XT83"/>
<evidence type="ECO:0000313" key="2">
    <source>
        <dbReference type="Proteomes" id="UP000466931"/>
    </source>
</evidence>
<dbReference type="RefSeq" id="WP_085156691.1">
    <property type="nucleotide sequence ID" value="NZ_AP022612.1"/>
</dbReference>
<name>A0A7I7XT83_9MYCO</name>
<accession>A0A7I7XT83</accession>